<name>A0A6L3VP73_9ACTN</name>
<comment type="caution">
    <text evidence="1">The sequence shown here is derived from an EMBL/GenBank/DDBJ whole genome shotgun (WGS) entry which is preliminary data.</text>
</comment>
<evidence type="ECO:0008006" key="3">
    <source>
        <dbReference type="Google" id="ProtNLM"/>
    </source>
</evidence>
<evidence type="ECO:0000313" key="1">
    <source>
        <dbReference type="EMBL" id="KAB2372049.1"/>
    </source>
</evidence>
<dbReference type="Proteomes" id="UP000483004">
    <property type="component" value="Unassembled WGS sequence"/>
</dbReference>
<proteinExistence type="predicted"/>
<dbReference type="EMBL" id="WBMR01000114">
    <property type="protein sequence ID" value="KAB2372049.1"/>
    <property type="molecule type" value="Genomic_DNA"/>
</dbReference>
<dbReference type="RefSeq" id="WP_151543717.1">
    <property type="nucleotide sequence ID" value="NZ_WBMR01000114.1"/>
</dbReference>
<gene>
    <name evidence="1" type="ORF">F9B16_30755</name>
</gene>
<dbReference type="Gene3D" id="3.40.1360.10">
    <property type="match status" value="1"/>
</dbReference>
<evidence type="ECO:0000313" key="2">
    <source>
        <dbReference type="Proteomes" id="UP000483004"/>
    </source>
</evidence>
<reference evidence="1 2" key="1">
    <citation type="submission" date="2019-09" db="EMBL/GenBank/DDBJ databases">
        <title>Actinomadura physcomitrii sp. nov., a novel actinomycete isolated from moss [Physcomitrium sphaericum (Ludw) Fuernr].</title>
        <authorList>
            <person name="Liu C."/>
            <person name="Zhuang X."/>
        </authorList>
    </citation>
    <scope>NUCLEOTIDE SEQUENCE [LARGE SCALE GENOMIC DNA]</scope>
    <source>
        <strain evidence="1 2">CYP1-1B</strain>
    </source>
</reference>
<accession>A0A6L3VP73</accession>
<protein>
    <recommendedName>
        <fullName evidence="3">Toprim domain-containing protein</fullName>
    </recommendedName>
</protein>
<sequence length="224" mass="25451">MPKRITRKHTATYVYRDKAGEKVVKKLRYSVVDSATGEESKDFRVWNRPDPEDKPNYWEPSVGAYGGQLLYRLPQLLEAKARGEDLFWCEGEKDARTAYKAWGIATTTHHQGGAGARFSQAEWFAGSSGVIWIVFDRDATGMQLADHHVRLLRKWDIPRSRIGLLFPAVTDDHADLTDHIEAGWGLDDLRELPHKELRHIIDRIGPLPRGRHKSGRWGSGGTAR</sequence>
<organism evidence="1 2">
    <name type="scientific">Actinomadura montaniterrae</name>
    <dbReference type="NCBI Taxonomy" id="1803903"/>
    <lineage>
        <taxon>Bacteria</taxon>
        <taxon>Bacillati</taxon>
        <taxon>Actinomycetota</taxon>
        <taxon>Actinomycetes</taxon>
        <taxon>Streptosporangiales</taxon>
        <taxon>Thermomonosporaceae</taxon>
        <taxon>Actinomadura</taxon>
    </lineage>
</organism>
<dbReference type="OrthoDB" id="4926055at2"/>
<keyword evidence="2" id="KW-1185">Reference proteome</keyword>
<dbReference type="AlphaFoldDB" id="A0A6L3VP73"/>